<evidence type="ECO:0000313" key="2">
    <source>
        <dbReference type="EMBL" id="GFH33159.1"/>
    </source>
</evidence>
<protein>
    <submittedName>
        <fullName evidence="2">Uncharacterized protein</fullName>
    </submittedName>
</protein>
<proteinExistence type="predicted"/>
<dbReference type="AlphaFoldDB" id="A0A6A0AJQ1"/>
<accession>A0A6A0AJQ1</accession>
<evidence type="ECO:0000256" key="1">
    <source>
        <dbReference type="SAM" id="MobiDB-lite"/>
    </source>
</evidence>
<evidence type="ECO:0000313" key="3">
    <source>
        <dbReference type="Proteomes" id="UP000485058"/>
    </source>
</evidence>
<keyword evidence="3" id="KW-1185">Reference proteome</keyword>
<comment type="caution">
    <text evidence="2">The sequence shown here is derived from an EMBL/GenBank/DDBJ whole genome shotgun (WGS) entry which is preliminary data.</text>
</comment>
<feature type="non-terminal residue" evidence="2">
    <location>
        <position position="1"/>
    </location>
</feature>
<feature type="region of interest" description="Disordered" evidence="1">
    <location>
        <begin position="18"/>
        <end position="45"/>
    </location>
</feature>
<feature type="non-terminal residue" evidence="2">
    <location>
        <position position="133"/>
    </location>
</feature>
<dbReference type="EMBL" id="BLLF01007883">
    <property type="protein sequence ID" value="GFH33159.1"/>
    <property type="molecule type" value="Genomic_DNA"/>
</dbReference>
<dbReference type="Proteomes" id="UP000485058">
    <property type="component" value="Unassembled WGS sequence"/>
</dbReference>
<reference evidence="2 3" key="1">
    <citation type="submission" date="2020-02" db="EMBL/GenBank/DDBJ databases">
        <title>Draft genome sequence of Haematococcus lacustris strain NIES-144.</title>
        <authorList>
            <person name="Morimoto D."/>
            <person name="Nakagawa S."/>
            <person name="Yoshida T."/>
            <person name="Sawayama S."/>
        </authorList>
    </citation>
    <scope>NUCLEOTIDE SEQUENCE [LARGE SCALE GENOMIC DNA]</scope>
    <source>
        <strain evidence="2 3">NIES-144</strain>
    </source>
</reference>
<sequence length="133" mass="13410">MFVSSWWPVPQTSQLSTAARAAASASGPEGNAGPGKSGEEGVGAPLPGQPAWLALGLLAGSEEGRALEAAGTVLRQALDLQAVQQRRVPFDTAAGADVSRVGSKRREGIGAAASVFEVGAEELSAWLSEALVG</sequence>
<organism evidence="2 3">
    <name type="scientific">Haematococcus lacustris</name>
    <name type="common">Green alga</name>
    <name type="synonym">Haematococcus pluvialis</name>
    <dbReference type="NCBI Taxonomy" id="44745"/>
    <lineage>
        <taxon>Eukaryota</taxon>
        <taxon>Viridiplantae</taxon>
        <taxon>Chlorophyta</taxon>
        <taxon>core chlorophytes</taxon>
        <taxon>Chlorophyceae</taxon>
        <taxon>CS clade</taxon>
        <taxon>Chlamydomonadales</taxon>
        <taxon>Haematococcaceae</taxon>
        <taxon>Haematococcus</taxon>
    </lineage>
</organism>
<gene>
    <name evidence="2" type="ORF">HaLaN_32484</name>
</gene>
<name>A0A6A0AJQ1_HAELA</name>